<evidence type="ECO:0000313" key="7">
    <source>
        <dbReference type="EMBL" id="CAF2212313.1"/>
    </source>
</evidence>
<protein>
    <recommendedName>
        <fullName evidence="15">BTB/POZ domain-containing protein</fullName>
    </recommendedName>
</protein>
<dbReference type="Proteomes" id="UP000663834">
    <property type="component" value="Unassembled WGS sequence"/>
</dbReference>
<dbReference type="EMBL" id="CAJNOW010003210">
    <property type="protein sequence ID" value="CAF1373620.1"/>
    <property type="molecule type" value="Genomic_DNA"/>
</dbReference>
<dbReference type="InterPro" id="IPR027356">
    <property type="entry name" value="NPH3_dom"/>
</dbReference>
<dbReference type="EMBL" id="CAJOBJ010001681">
    <property type="protein sequence ID" value="CAF3891111.1"/>
    <property type="molecule type" value="Genomic_DNA"/>
</dbReference>
<dbReference type="EMBL" id="CAJOBF010000890">
    <property type="protein sequence ID" value="CAF3884581.1"/>
    <property type="molecule type" value="Genomic_DNA"/>
</dbReference>
<dbReference type="EMBL" id="CAJOBH010006669">
    <property type="protein sequence ID" value="CAF4062892.1"/>
    <property type="molecule type" value="Genomic_DNA"/>
</dbReference>
<dbReference type="AlphaFoldDB" id="A0A816V825"/>
<dbReference type="Proteomes" id="UP000681967">
    <property type="component" value="Unassembled WGS sequence"/>
</dbReference>
<evidence type="ECO:0000313" key="5">
    <source>
        <dbReference type="EMBL" id="CAF2122670.1"/>
    </source>
</evidence>
<dbReference type="Proteomes" id="UP000676336">
    <property type="component" value="Unassembled WGS sequence"/>
</dbReference>
<dbReference type="EMBL" id="CAJNRG010010410">
    <property type="protein sequence ID" value="CAF2122670.1"/>
    <property type="molecule type" value="Genomic_DNA"/>
</dbReference>
<dbReference type="EMBL" id="CAJOBG010000271">
    <property type="protein sequence ID" value="CAF3789264.1"/>
    <property type="molecule type" value="Genomic_DNA"/>
</dbReference>
<evidence type="ECO:0000313" key="10">
    <source>
        <dbReference type="EMBL" id="CAF3891111.1"/>
    </source>
</evidence>
<sequence>MDFENFRRTGELSDITVIVDKTEFKLHKFPLFTKSDYFKKAIASASAPYVIRLDNDFPGGVKVFDQLADYFYSIPISIDRKNIVSLRSAACFIECNSLSVSLDKHFDEIILESRAKYDLSIPLALLGQCTGEYQTWAKQTHMIDRCFECIIQLLIMDIDLQMDKCDRETIVRLPLEWIIELIKSCPTENQYSILPLVKHYVTMHVLEQNQPQQIISLSSGQNEGEHQSAFTPVTKKEDIPVTTADEKRTIIDEVVETLGDTLQQLPVIWLNSIYEKALELKCRNESTLSSYIIQAILNSTDLDGNMENIPDDVMARLLERMNKHKQDPLKDPNLLAKLSTLIDSYVEQLRQRGKLTSEQFVKLASCIPKEKRNSHDSLLLALDELLKNEKSTQLSDVEREELLRQVDFSRVNEETIAACKNNTLIPQQLITDAALALCLKLRRQLEETQNRLYLVESELTKTRVTSVASSKYRLRHFDSSFRFPSRSRTADTNSYDSSRSSLSSSYLKYNHETDFDYALPSRYISSTSNSRYGSYSTYRY</sequence>
<dbReference type="EMBL" id="CAJOBI010007722">
    <property type="protein sequence ID" value="CAF4093224.1"/>
    <property type="molecule type" value="Genomic_DNA"/>
</dbReference>
<dbReference type="Proteomes" id="UP000663824">
    <property type="component" value="Unassembled WGS sequence"/>
</dbReference>
<reference evidence="5" key="1">
    <citation type="submission" date="2021-02" db="EMBL/GenBank/DDBJ databases">
        <authorList>
            <person name="Nowell W R."/>
        </authorList>
    </citation>
    <scope>NUCLEOTIDE SEQUENCE</scope>
</reference>
<dbReference type="PANTHER" id="PTHR32370">
    <property type="entry name" value="OS12G0117600 PROTEIN"/>
    <property type="match status" value="1"/>
</dbReference>
<dbReference type="EMBL" id="CAJNRE010015581">
    <property type="protein sequence ID" value="CAF2138901.1"/>
    <property type="molecule type" value="Genomic_DNA"/>
</dbReference>
<dbReference type="PROSITE" id="PS50097">
    <property type="entry name" value="BTB"/>
    <property type="match status" value="1"/>
</dbReference>
<gene>
    <name evidence="11" type="ORF">BYL167_LOCUS17068</name>
    <name evidence="4" type="ORF">CJN711_LOCUS35511</name>
    <name evidence="10" type="ORF">GIL414_LOCUS6052</name>
    <name evidence="3" type="ORF">KQP761_LOCUS8345</name>
    <name evidence="6" type="ORF">MBJ925_LOCUS29139</name>
    <name evidence="8" type="ORF">OVN521_LOCUS3207</name>
    <name evidence="12" type="ORF">SMN809_LOCUS16952</name>
    <name evidence="9" type="ORF">UXM345_LOCUS9661</name>
    <name evidence="7" type="ORF">WKI299_LOCUS35070</name>
    <name evidence="5" type="ORF">XDN619_LOCUS23078</name>
</gene>
<dbReference type="Proteomes" id="UP000663866">
    <property type="component" value="Unassembled WGS sequence"/>
</dbReference>
<evidence type="ECO:0000313" key="14">
    <source>
        <dbReference type="Proteomes" id="UP000663887"/>
    </source>
</evidence>
<keyword evidence="13" id="KW-1185">Reference proteome</keyword>
<evidence type="ECO:0000313" key="9">
    <source>
        <dbReference type="EMBL" id="CAF3884581.1"/>
    </source>
</evidence>
<dbReference type="EMBL" id="CAJNOV010017211">
    <property type="protein sequence ID" value="CAF1603416.1"/>
    <property type="molecule type" value="Genomic_DNA"/>
</dbReference>
<feature type="domain" description="NPH3" evidence="2">
    <location>
        <begin position="312"/>
        <end position="440"/>
    </location>
</feature>
<dbReference type="Gene3D" id="3.30.710.10">
    <property type="entry name" value="Potassium Channel Kv1.1, Chain A"/>
    <property type="match status" value="1"/>
</dbReference>
<accession>A0A816V825</accession>
<evidence type="ECO:0000313" key="3">
    <source>
        <dbReference type="EMBL" id="CAF1373620.1"/>
    </source>
</evidence>
<evidence type="ECO:0000313" key="11">
    <source>
        <dbReference type="EMBL" id="CAF4062892.1"/>
    </source>
</evidence>
<dbReference type="OrthoDB" id="624345at2759"/>
<dbReference type="EMBL" id="CAJNRF010016809">
    <property type="protein sequence ID" value="CAF2212313.1"/>
    <property type="molecule type" value="Genomic_DNA"/>
</dbReference>
<dbReference type="Pfam" id="PF03000">
    <property type="entry name" value="NPH3"/>
    <property type="match status" value="1"/>
</dbReference>
<dbReference type="Proteomes" id="UP000663856">
    <property type="component" value="Unassembled WGS sequence"/>
</dbReference>
<evidence type="ECO:0000313" key="8">
    <source>
        <dbReference type="EMBL" id="CAF3789264.1"/>
    </source>
</evidence>
<dbReference type="Pfam" id="PF00651">
    <property type="entry name" value="BTB"/>
    <property type="match status" value="1"/>
</dbReference>
<dbReference type="Proteomes" id="UP000681720">
    <property type="component" value="Unassembled WGS sequence"/>
</dbReference>
<evidence type="ECO:0000313" key="12">
    <source>
        <dbReference type="EMBL" id="CAF4093224.1"/>
    </source>
</evidence>
<comment type="caution">
    <text evidence="5">The sequence shown here is derived from an EMBL/GenBank/DDBJ whole genome shotgun (WGS) entry which is preliminary data.</text>
</comment>
<evidence type="ECO:0000259" key="2">
    <source>
        <dbReference type="PROSITE" id="PS51649"/>
    </source>
</evidence>
<evidence type="ECO:0000313" key="4">
    <source>
        <dbReference type="EMBL" id="CAF1603416.1"/>
    </source>
</evidence>
<dbReference type="InterPro" id="IPR043454">
    <property type="entry name" value="NPH3/RPT2-like"/>
</dbReference>
<evidence type="ECO:0000313" key="13">
    <source>
        <dbReference type="Proteomes" id="UP000663866"/>
    </source>
</evidence>
<dbReference type="Proteomes" id="UP000663887">
    <property type="component" value="Unassembled WGS sequence"/>
</dbReference>
<dbReference type="Proteomes" id="UP000663855">
    <property type="component" value="Unassembled WGS sequence"/>
</dbReference>
<evidence type="ECO:0008006" key="15">
    <source>
        <dbReference type="Google" id="ProtNLM"/>
    </source>
</evidence>
<name>A0A816V825_9BILA</name>
<organism evidence="5 14">
    <name type="scientific">Rotaria magnacalcarata</name>
    <dbReference type="NCBI Taxonomy" id="392030"/>
    <lineage>
        <taxon>Eukaryota</taxon>
        <taxon>Metazoa</taxon>
        <taxon>Spiralia</taxon>
        <taxon>Gnathifera</taxon>
        <taxon>Rotifera</taxon>
        <taxon>Eurotatoria</taxon>
        <taxon>Bdelloidea</taxon>
        <taxon>Philodinida</taxon>
        <taxon>Philodinidae</taxon>
        <taxon>Rotaria</taxon>
    </lineage>
</organism>
<dbReference type="PROSITE" id="PS51649">
    <property type="entry name" value="NPH3"/>
    <property type="match status" value="1"/>
</dbReference>
<dbReference type="SMART" id="SM00225">
    <property type="entry name" value="BTB"/>
    <property type="match status" value="1"/>
</dbReference>
<dbReference type="InterPro" id="IPR011333">
    <property type="entry name" value="SKP1/BTB/POZ_sf"/>
</dbReference>
<evidence type="ECO:0000259" key="1">
    <source>
        <dbReference type="PROSITE" id="PS50097"/>
    </source>
</evidence>
<evidence type="ECO:0000313" key="6">
    <source>
        <dbReference type="EMBL" id="CAF2138901.1"/>
    </source>
</evidence>
<dbReference type="InterPro" id="IPR000210">
    <property type="entry name" value="BTB/POZ_dom"/>
</dbReference>
<dbReference type="Proteomes" id="UP000663842">
    <property type="component" value="Unassembled WGS sequence"/>
</dbReference>
<dbReference type="SUPFAM" id="SSF54695">
    <property type="entry name" value="POZ domain"/>
    <property type="match status" value="1"/>
</dbReference>
<feature type="domain" description="BTB" evidence="1">
    <location>
        <begin position="13"/>
        <end position="80"/>
    </location>
</feature>
<proteinExistence type="predicted"/>